<organism evidence="1 2">
    <name type="scientific">Eschrichtius robustus</name>
    <name type="common">California gray whale</name>
    <name type="synonym">Eschrichtius gibbosus</name>
    <dbReference type="NCBI Taxonomy" id="9764"/>
    <lineage>
        <taxon>Eukaryota</taxon>
        <taxon>Metazoa</taxon>
        <taxon>Chordata</taxon>
        <taxon>Craniata</taxon>
        <taxon>Vertebrata</taxon>
        <taxon>Euteleostomi</taxon>
        <taxon>Mammalia</taxon>
        <taxon>Eutheria</taxon>
        <taxon>Laurasiatheria</taxon>
        <taxon>Artiodactyla</taxon>
        <taxon>Whippomorpha</taxon>
        <taxon>Cetacea</taxon>
        <taxon>Mysticeti</taxon>
        <taxon>Eschrichtiidae</taxon>
        <taxon>Eschrichtius</taxon>
    </lineage>
</organism>
<name>A0AB34HXV1_ESCRO</name>
<accession>A0AB34HXV1</accession>
<comment type="caution">
    <text evidence="1">The sequence shown here is derived from an EMBL/GenBank/DDBJ whole genome shotgun (WGS) entry which is preliminary data.</text>
</comment>
<evidence type="ECO:0000313" key="1">
    <source>
        <dbReference type="EMBL" id="KAJ8795970.1"/>
    </source>
</evidence>
<dbReference type="AlphaFoldDB" id="A0AB34HXV1"/>
<keyword evidence="2" id="KW-1185">Reference proteome</keyword>
<gene>
    <name evidence="1" type="ORF">J1605_002732</name>
</gene>
<evidence type="ECO:0000313" key="2">
    <source>
        <dbReference type="Proteomes" id="UP001159641"/>
    </source>
</evidence>
<dbReference type="EMBL" id="JAIQCJ010000544">
    <property type="protein sequence ID" value="KAJ8795970.1"/>
    <property type="molecule type" value="Genomic_DNA"/>
</dbReference>
<protein>
    <submittedName>
        <fullName evidence="1">Uncharacterized protein</fullName>
    </submittedName>
</protein>
<dbReference type="Proteomes" id="UP001159641">
    <property type="component" value="Unassembled WGS sequence"/>
</dbReference>
<proteinExistence type="predicted"/>
<reference evidence="1 2" key="1">
    <citation type="submission" date="2022-11" db="EMBL/GenBank/DDBJ databases">
        <title>Whole genome sequence of Eschrichtius robustus ER-17-0199.</title>
        <authorList>
            <person name="Bruniche-Olsen A."/>
            <person name="Black A.N."/>
            <person name="Fields C.J."/>
            <person name="Walden K."/>
            <person name="Dewoody J.A."/>
        </authorList>
    </citation>
    <scope>NUCLEOTIDE SEQUENCE [LARGE SCALE GENOMIC DNA]</scope>
    <source>
        <strain evidence="1">ER-17-0199</strain>
        <tissue evidence="1">Blubber</tissue>
    </source>
</reference>
<sequence length="132" mass="14892">MSADIIELPLVENRCVRAKEKRLKQWTNTEPLATSFPFYSRGSLVPGYTGNQSKCHVPGTELSPLRGSSHSELTFHKGEKLRLRDIKKLTPGASLVAQWLRICLPMQGTQVRALVREDPTYRGAMKPVCHNY</sequence>